<gene>
    <name evidence="1" type="ORF">AAIA72_06815</name>
</gene>
<accession>A0AB39UZT6</accession>
<reference evidence="1" key="1">
    <citation type="submission" date="2024-05" db="EMBL/GenBank/DDBJ databases">
        <title>Genome sequencing of novel strain.</title>
        <authorList>
            <person name="Ganbat D."/>
            <person name="Ganbat S."/>
            <person name="Lee S.-J."/>
        </authorList>
    </citation>
    <scope>NUCLEOTIDE SEQUENCE</scope>
    <source>
        <strain evidence="1">SMD15-11</strain>
    </source>
</reference>
<evidence type="ECO:0000313" key="1">
    <source>
        <dbReference type="EMBL" id="XDT73673.1"/>
    </source>
</evidence>
<name>A0AB39UZT6_9GAMM</name>
<dbReference type="RefSeq" id="WP_369602657.1">
    <property type="nucleotide sequence ID" value="NZ_CP154858.1"/>
</dbReference>
<dbReference type="KEGG" id="tcd:AAIA72_06815"/>
<dbReference type="EMBL" id="CP154858">
    <property type="protein sequence ID" value="XDT73673.1"/>
    <property type="molecule type" value="Genomic_DNA"/>
</dbReference>
<protein>
    <submittedName>
        <fullName evidence="1">Uncharacterized protein</fullName>
    </submittedName>
</protein>
<organism evidence="1">
    <name type="scientific">Thermohahella caldifontis</name>
    <dbReference type="NCBI Taxonomy" id="3142973"/>
    <lineage>
        <taxon>Bacteria</taxon>
        <taxon>Pseudomonadati</taxon>
        <taxon>Pseudomonadota</taxon>
        <taxon>Gammaproteobacteria</taxon>
        <taxon>Oceanospirillales</taxon>
        <taxon>Hahellaceae</taxon>
        <taxon>Thermohahella</taxon>
    </lineage>
</organism>
<dbReference type="AlphaFoldDB" id="A0AB39UZT6"/>
<proteinExistence type="predicted"/>
<sequence length="314" mass="35694">MTAGQPRFSRAALALLLRAAGHPKALLNAALAEDFPEIGELLSNRWLVPSGNRTGHIEVDGRDYELEWDSERKAYRYFSPTAGWVTVPPDRLKSCKVHFEQLLSAIRQWLDMPERTQPEALLPELLWELGETWIGRRRMAVLFLRRAGLPETHSSVRTALLEYPRRGSCLILTDTNPSRHGPTLPGDPILLPLLDLFSPNRDVLERVDMETLATFVGMSAQSTKEWAPVECSEDGGYLRIHERKYRFTGHTHKRIVRILYEAWERGEPRLRTAKVLVEVEAGSTVRTMSHVFSGCKEDWKSAIGYGGGYCWLMV</sequence>